<reference evidence="1 2" key="1">
    <citation type="submission" date="2021-01" db="EMBL/GenBank/DDBJ databases">
        <title>C459-1 draft genome sequence.</title>
        <authorList>
            <person name="Zhang X.-F."/>
        </authorList>
    </citation>
    <scope>NUCLEOTIDE SEQUENCE [LARGE SCALE GENOMIC DNA]</scope>
    <source>
        <strain evidence="2">C459-1</strain>
    </source>
</reference>
<evidence type="ECO:0000313" key="1">
    <source>
        <dbReference type="EMBL" id="MBL1409931.1"/>
    </source>
</evidence>
<dbReference type="RefSeq" id="WP_202103645.1">
    <property type="nucleotide sequence ID" value="NZ_JAERTY010000008.1"/>
</dbReference>
<name>A0ABS1R7W8_9SPHI</name>
<keyword evidence="2" id="KW-1185">Reference proteome</keyword>
<dbReference type="InterPro" id="IPR029032">
    <property type="entry name" value="AhpD-like"/>
</dbReference>
<organism evidence="1 2">
    <name type="scientific">Sphingobacterium faecale</name>
    <dbReference type="NCBI Taxonomy" id="2803775"/>
    <lineage>
        <taxon>Bacteria</taxon>
        <taxon>Pseudomonadati</taxon>
        <taxon>Bacteroidota</taxon>
        <taxon>Sphingobacteriia</taxon>
        <taxon>Sphingobacteriales</taxon>
        <taxon>Sphingobacteriaceae</taxon>
        <taxon>Sphingobacterium</taxon>
    </lineage>
</organism>
<proteinExistence type="predicted"/>
<sequence>MEGTQTYLTSIEKPRSILMKLVYYFTKKQLGKVITPIKVLYARLPISFVQVNNQMNKLDRKISIPQSLIYLIRNQVARINVCEFCMDISAYQILKENLGLEKVEALYEYETSHLFTGAEKAALNYVSELTRNKSLQQETVEELKKHFTEREICEIVFLVSSEHFYNMTNLGLNIHSDSMCDITKRRS</sequence>
<comment type="caution">
    <text evidence="1">The sequence shown here is derived from an EMBL/GenBank/DDBJ whole genome shotgun (WGS) entry which is preliminary data.</text>
</comment>
<dbReference type="Proteomes" id="UP000625283">
    <property type="component" value="Unassembled WGS sequence"/>
</dbReference>
<protein>
    <submittedName>
        <fullName evidence="1">Carboxymuconolactone decarboxylase family protein</fullName>
    </submittedName>
</protein>
<dbReference type="EMBL" id="JAERTY010000008">
    <property type="protein sequence ID" value="MBL1409931.1"/>
    <property type="molecule type" value="Genomic_DNA"/>
</dbReference>
<gene>
    <name evidence="1" type="ORF">JKG61_14325</name>
</gene>
<dbReference type="PANTHER" id="PTHR34846">
    <property type="entry name" value="4-CARBOXYMUCONOLACTONE DECARBOXYLASE FAMILY PROTEIN (AFU_ORTHOLOGUE AFUA_6G11590)"/>
    <property type="match status" value="1"/>
</dbReference>
<dbReference type="PANTHER" id="PTHR34846:SF10">
    <property type="entry name" value="CYTOPLASMIC PROTEIN"/>
    <property type="match status" value="1"/>
</dbReference>
<evidence type="ECO:0000313" key="2">
    <source>
        <dbReference type="Proteomes" id="UP000625283"/>
    </source>
</evidence>
<dbReference type="Gene3D" id="1.20.1290.10">
    <property type="entry name" value="AhpD-like"/>
    <property type="match status" value="1"/>
</dbReference>
<accession>A0ABS1R7W8</accession>
<dbReference type="SUPFAM" id="SSF69118">
    <property type="entry name" value="AhpD-like"/>
    <property type="match status" value="1"/>
</dbReference>